<feature type="transmembrane region" description="Helical" evidence="1">
    <location>
        <begin position="28"/>
        <end position="48"/>
    </location>
</feature>
<feature type="transmembrane region" description="Helical" evidence="1">
    <location>
        <begin position="54"/>
        <end position="79"/>
    </location>
</feature>
<reference evidence="2" key="1">
    <citation type="journal article" date="2017" name="Zool. J. Linn. Soc.">
        <title>Molecular phylogeny, frequent parallel evolution and new system of Japanese clausiliid land snails (Gastropoda: Stylommatophora).</title>
        <authorList>
            <person name="Motochin R."/>
            <person name="Wang M."/>
            <person name="Ueshima R."/>
        </authorList>
    </citation>
    <scope>NUCLEOTIDE SEQUENCE</scope>
    <source>
        <strain evidence="2">AG935</strain>
        <tissue evidence="2">Muscle</tissue>
    </source>
</reference>
<accession>A0A224ABG4</accession>
<keyword evidence="2" id="KW-0496">Mitochondrion</keyword>
<proteinExistence type="predicted"/>
<keyword evidence="1" id="KW-0472">Membrane</keyword>
<feature type="transmembrane region" description="Helical" evidence="1">
    <location>
        <begin position="6"/>
        <end position="21"/>
    </location>
</feature>
<keyword evidence="1" id="KW-0812">Transmembrane</keyword>
<sequence>MLMSIFLFLLVVFCMILIFSTKNHYLTALLLLEVMVLLTLVFSFFIMYTCVHSVYISIILLTTAVCEAALGVSLLMSYIKIIGSDAIKAYF</sequence>
<gene>
    <name evidence="2" type="primary">ND4L</name>
</gene>
<dbReference type="AlphaFoldDB" id="A0A224ABG4"/>
<geneLocation type="mitochondrion" evidence="2"/>
<organism evidence="2">
    <name type="scientific">Megalophaedusa rex</name>
    <dbReference type="NCBI Taxonomy" id="1885770"/>
    <lineage>
        <taxon>Eukaryota</taxon>
        <taxon>Metazoa</taxon>
        <taxon>Spiralia</taxon>
        <taxon>Lophotrochozoa</taxon>
        <taxon>Mollusca</taxon>
        <taxon>Gastropoda</taxon>
        <taxon>Heterobranchia</taxon>
        <taxon>Euthyneura</taxon>
        <taxon>Panpulmonata</taxon>
        <taxon>Eupulmonata</taxon>
        <taxon>Stylommatophora</taxon>
        <taxon>Helicina</taxon>
        <taxon>Clausilioidea</taxon>
        <taxon>Clausiliidae</taxon>
        <taxon>Phaedusinae</taxon>
        <taxon>Megalophaedusa</taxon>
    </lineage>
</organism>
<dbReference type="EMBL" id="LC172011">
    <property type="protein sequence ID" value="BBA10409.1"/>
    <property type="molecule type" value="Genomic_DNA"/>
</dbReference>
<name>A0A224ABG4_9EUPU</name>
<protein>
    <submittedName>
        <fullName evidence="2">NADH dehydrogenase subunit 4L</fullName>
    </submittedName>
</protein>
<evidence type="ECO:0000313" key="2">
    <source>
        <dbReference type="EMBL" id="BBA10409.1"/>
    </source>
</evidence>
<evidence type="ECO:0000256" key="1">
    <source>
        <dbReference type="SAM" id="Phobius"/>
    </source>
</evidence>
<keyword evidence="1" id="KW-1133">Transmembrane helix</keyword>
<dbReference type="Gene3D" id="1.10.287.3510">
    <property type="match status" value="1"/>
</dbReference>